<reference evidence="2 3" key="1">
    <citation type="journal article" date="2018" name="Cell">
        <title>The Chara Genome: Secondary Complexity and Implications for Plant Terrestrialization.</title>
        <authorList>
            <person name="Nishiyama T."/>
            <person name="Sakayama H."/>
            <person name="Vries J.D."/>
            <person name="Buschmann H."/>
            <person name="Saint-Marcoux D."/>
            <person name="Ullrich K.K."/>
            <person name="Haas F.B."/>
            <person name="Vanderstraeten L."/>
            <person name="Becker D."/>
            <person name="Lang D."/>
            <person name="Vosolsobe S."/>
            <person name="Rombauts S."/>
            <person name="Wilhelmsson P.K.I."/>
            <person name="Janitza P."/>
            <person name="Kern R."/>
            <person name="Heyl A."/>
            <person name="Rumpler F."/>
            <person name="Villalobos L.I.A.C."/>
            <person name="Clay J.M."/>
            <person name="Skokan R."/>
            <person name="Toyoda A."/>
            <person name="Suzuki Y."/>
            <person name="Kagoshima H."/>
            <person name="Schijlen E."/>
            <person name="Tajeshwar N."/>
            <person name="Catarino B."/>
            <person name="Hetherington A.J."/>
            <person name="Saltykova A."/>
            <person name="Bonnot C."/>
            <person name="Breuninger H."/>
            <person name="Symeonidi A."/>
            <person name="Radhakrishnan G.V."/>
            <person name="Van Nieuwerburgh F."/>
            <person name="Deforce D."/>
            <person name="Chang C."/>
            <person name="Karol K.G."/>
            <person name="Hedrich R."/>
            <person name="Ulvskov P."/>
            <person name="Glockner G."/>
            <person name="Delwiche C.F."/>
            <person name="Petrasek J."/>
            <person name="Van de Peer Y."/>
            <person name="Friml J."/>
            <person name="Beilby M."/>
            <person name="Dolan L."/>
            <person name="Kohara Y."/>
            <person name="Sugano S."/>
            <person name="Fujiyama A."/>
            <person name="Delaux P.-M."/>
            <person name="Quint M."/>
            <person name="TheiBen G."/>
            <person name="Hagemann M."/>
            <person name="Harholt J."/>
            <person name="Dunand C."/>
            <person name="Zachgo S."/>
            <person name="Langdale J."/>
            <person name="Maumus F."/>
            <person name="Straeten D.V.D."/>
            <person name="Gould S.B."/>
            <person name="Rensing S.A."/>
        </authorList>
    </citation>
    <scope>NUCLEOTIDE SEQUENCE [LARGE SCALE GENOMIC DNA]</scope>
    <source>
        <strain evidence="2 3">S276</strain>
    </source>
</reference>
<dbReference type="OrthoDB" id="691673at2759"/>
<dbReference type="OMA" id="IFGARMQ"/>
<sequence>MDPAEAGRQCAFYDELDAIFKQRDKFASQMTVEGEQGQRRMLSGNGTIMVGSEEESEDDTEEEADTEEERKQRKKKRKRMTIENSKALVMQEVLADFFHRQQKLEETWRQDLERREQARRVKEEEWREAMQRLEEERLGREREWREREEMRRAQEDARAEKRDQLFAALIAKLTQGL</sequence>
<dbReference type="EMBL" id="BFEA01000742">
    <property type="protein sequence ID" value="GBG89513.1"/>
    <property type="molecule type" value="Genomic_DNA"/>
</dbReference>
<dbReference type="PANTHER" id="PTHR21654">
    <property type="entry name" value="FI21293P1"/>
    <property type="match status" value="1"/>
</dbReference>
<dbReference type="Proteomes" id="UP000265515">
    <property type="component" value="Unassembled WGS sequence"/>
</dbReference>
<evidence type="ECO:0000313" key="3">
    <source>
        <dbReference type="Proteomes" id="UP000265515"/>
    </source>
</evidence>
<accession>A0A388M4V5</accession>
<evidence type="ECO:0000256" key="1">
    <source>
        <dbReference type="SAM" id="MobiDB-lite"/>
    </source>
</evidence>
<comment type="caution">
    <text evidence="2">The sequence shown here is derived from an EMBL/GenBank/DDBJ whole genome shotgun (WGS) entry which is preliminary data.</text>
</comment>
<feature type="region of interest" description="Disordered" evidence="1">
    <location>
        <begin position="32"/>
        <end position="81"/>
    </location>
</feature>
<keyword evidence="3" id="KW-1185">Reference proteome</keyword>
<feature type="compositionally biased region" description="Acidic residues" evidence="1">
    <location>
        <begin position="52"/>
        <end position="67"/>
    </location>
</feature>
<name>A0A388M4V5_CHABU</name>
<dbReference type="AlphaFoldDB" id="A0A388M4V5"/>
<dbReference type="PANTHER" id="PTHR21654:SF84">
    <property type="entry name" value="SI:DKEY-66I24.7"/>
    <property type="match status" value="1"/>
</dbReference>
<dbReference type="Gramene" id="GBG89513">
    <property type="protein sequence ID" value="GBG89513"/>
    <property type="gene ID" value="CBR_g49304"/>
</dbReference>
<gene>
    <name evidence="2" type="ORF">CBR_g49304</name>
</gene>
<organism evidence="2 3">
    <name type="scientific">Chara braunii</name>
    <name type="common">Braun's stonewort</name>
    <dbReference type="NCBI Taxonomy" id="69332"/>
    <lineage>
        <taxon>Eukaryota</taxon>
        <taxon>Viridiplantae</taxon>
        <taxon>Streptophyta</taxon>
        <taxon>Charophyceae</taxon>
        <taxon>Charales</taxon>
        <taxon>Characeae</taxon>
        <taxon>Chara</taxon>
    </lineage>
</organism>
<evidence type="ECO:0000313" key="2">
    <source>
        <dbReference type="EMBL" id="GBG89513.1"/>
    </source>
</evidence>
<protein>
    <submittedName>
        <fullName evidence="2">Uncharacterized protein</fullName>
    </submittedName>
</protein>
<proteinExistence type="predicted"/>